<feature type="region of interest" description="Disordered" evidence="1">
    <location>
        <begin position="1"/>
        <end position="44"/>
    </location>
</feature>
<sequence length="236" mass="25435">MPDAATETLAPPPSTLDAAAGRLPSLPHLCSRRSAPTNGAGDAATTAIDRDRHSKMFIVTYKSSSFLIAMEYLFSGRHDAYRKAQPHRDSPAGPRTRGRASSSSSRHAVARVSSAAASPRHAPPRCTPRSSPSAPRRCAEPRSPRSASEPPAKPARRNPHRLAALDPPCTAASERCEHLAAARQRSCSLPALDDLQLHATLRVPMPQARANPHARPRARPRHHCRSPTSPANREPI</sequence>
<dbReference type="Proteomes" id="UP000324897">
    <property type="component" value="Unassembled WGS sequence"/>
</dbReference>
<dbReference type="AlphaFoldDB" id="A0A5J9TPP3"/>
<name>A0A5J9TPP3_9POAL</name>
<feature type="region of interest" description="Disordered" evidence="1">
    <location>
        <begin position="82"/>
        <end position="163"/>
    </location>
</feature>
<protein>
    <submittedName>
        <fullName evidence="2">Uncharacterized protein</fullName>
    </submittedName>
</protein>
<feature type="compositionally biased region" description="Low complexity" evidence="1">
    <location>
        <begin position="92"/>
        <end position="120"/>
    </location>
</feature>
<evidence type="ECO:0000313" key="2">
    <source>
        <dbReference type="EMBL" id="TVU13290.1"/>
    </source>
</evidence>
<evidence type="ECO:0000256" key="1">
    <source>
        <dbReference type="SAM" id="MobiDB-lite"/>
    </source>
</evidence>
<feature type="region of interest" description="Disordered" evidence="1">
    <location>
        <begin position="205"/>
        <end position="236"/>
    </location>
</feature>
<gene>
    <name evidence="2" type="ORF">EJB05_40827</name>
</gene>
<dbReference type="EMBL" id="RWGY01000035">
    <property type="protein sequence ID" value="TVU13290.1"/>
    <property type="molecule type" value="Genomic_DNA"/>
</dbReference>
<evidence type="ECO:0000313" key="3">
    <source>
        <dbReference type="Proteomes" id="UP000324897"/>
    </source>
</evidence>
<keyword evidence="3" id="KW-1185">Reference proteome</keyword>
<accession>A0A5J9TPP3</accession>
<dbReference type="Gramene" id="TVU13290">
    <property type="protein sequence ID" value="TVU13290"/>
    <property type="gene ID" value="EJB05_40827"/>
</dbReference>
<feature type="compositionally biased region" description="Polar residues" evidence="1">
    <location>
        <begin position="226"/>
        <end position="236"/>
    </location>
</feature>
<comment type="caution">
    <text evidence="2">The sequence shown here is derived from an EMBL/GenBank/DDBJ whole genome shotgun (WGS) entry which is preliminary data.</text>
</comment>
<feature type="compositionally biased region" description="Basic residues" evidence="1">
    <location>
        <begin position="212"/>
        <end position="225"/>
    </location>
</feature>
<organism evidence="2 3">
    <name type="scientific">Eragrostis curvula</name>
    <name type="common">weeping love grass</name>
    <dbReference type="NCBI Taxonomy" id="38414"/>
    <lineage>
        <taxon>Eukaryota</taxon>
        <taxon>Viridiplantae</taxon>
        <taxon>Streptophyta</taxon>
        <taxon>Embryophyta</taxon>
        <taxon>Tracheophyta</taxon>
        <taxon>Spermatophyta</taxon>
        <taxon>Magnoliopsida</taxon>
        <taxon>Liliopsida</taxon>
        <taxon>Poales</taxon>
        <taxon>Poaceae</taxon>
        <taxon>PACMAD clade</taxon>
        <taxon>Chloridoideae</taxon>
        <taxon>Eragrostideae</taxon>
        <taxon>Eragrostidinae</taxon>
        <taxon>Eragrostis</taxon>
    </lineage>
</organism>
<reference evidence="2 3" key="1">
    <citation type="journal article" date="2019" name="Sci. Rep.">
        <title>A high-quality genome of Eragrostis curvula grass provides insights into Poaceae evolution and supports new strategies to enhance forage quality.</title>
        <authorList>
            <person name="Carballo J."/>
            <person name="Santos B.A.C.M."/>
            <person name="Zappacosta D."/>
            <person name="Garbus I."/>
            <person name="Selva J.P."/>
            <person name="Gallo C.A."/>
            <person name="Diaz A."/>
            <person name="Albertini E."/>
            <person name="Caccamo M."/>
            <person name="Echenique V."/>
        </authorList>
    </citation>
    <scope>NUCLEOTIDE SEQUENCE [LARGE SCALE GENOMIC DNA]</scope>
    <source>
        <strain evidence="3">cv. Victoria</strain>
        <tissue evidence="2">Leaf</tissue>
    </source>
</reference>
<proteinExistence type="predicted"/>
<feature type="non-terminal residue" evidence="2">
    <location>
        <position position="1"/>
    </location>
</feature>